<dbReference type="GO" id="GO:0046685">
    <property type="term" value="P:response to arsenic-containing substance"/>
    <property type="evidence" value="ECO:0007669"/>
    <property type="project" value="UniProtKB-KW"/>
</dbReference>
<dbReference type="PANTHER" id="PTHR43428:SF1">
    <property type="entry name" value="ARSENATE REDUCTASE"/>
    <property type="match status" value="1"/>
</dbReference>
<dbReference type="InterPro" id="IPR023485">
    <property type="entry name" value="Ptyr_pPase"/>
</dbReference>
<keyword evidence="4" id="KW-1185">Reference proteome</keyword>
<dbReference type="Pfam" id="PF01451">
    <property type="entry name" value="LMWPc"/>
    <property type="match status" value="1"/>
</dbReference>
<dbReference type="STRING" id="180197.SAMN02982919_00293"/>
<dbReference type="Gene3D" id="3.40.50.2300">
    <property type="match status" value="1"/>
</dbReference>
<dbReference type="RefSeq" id="WP_091451638.1">
    <property type="nucleotide sequence ID" value="NZ_FOGD01000001.1"/>
</dbReference>
<proteinExistence type="predicted"/>
<evidence type="ECO:0000313" key="4">
    <source>
        <dbReference type="Proteomes" id="UP000199766"/>
    </source>
</evidence>
<dbReference type="EMBL" id="FOGD01000001">
    <property type="protein sequence ID" value="SEQ24701.1"/>
    <property type="molecule type" value="Genomic_DNA"/>
</dbReference>
<dbReference type="Proteomes" id="UP000199766">
    <property type="component" value="Unassembled WGS sequence"/>
</dbReference>
<dbReference type="CDD" id="cd16345">
    <property type="entry name" value="LMWP_ArsC"/>
    <property type="match status" value="1"/>
</dbReference>
<feature type="domain" description="Phosphotyrosine protein phosphatase I" evidence="2">
    <location>
        <begin position="6"/>
        <end position="145"/>
    </location>
</feature>
<name>A0A1H9EG98_9BURK</name>
<gene>
    <name evidence="3" type="ORF">SAMN02982919_00293</name>
</gene>
<protein>
    <submittedName>
        <fullName evidence="3">Low molecular weight phosphotyrosine protein phosphatase</fullName>
    </submittedName>
</protein>
<dbReference type="AlphaFoldDB" id="A0A1H9EG98"/>
<sequence length="167" mass="18379">MSAPVYNVLFICTHNSARSIIAEALLNQLGGGKFRAYSAGSRPASHVHPQALALLQRHKIATEGLHSKNWDTFAQPDAPQMDFVLTVCDQAAGEVCPFWPGQPLSAHWGIQDPSATINHSPENIDKAFSEVFRILHRRISLFLSLPLPKLGQLSLQQELNHIGHTSD</sequence>
<evidence type="ECO:0000259" key="2">
    <source>
        <dbReference type="SMART" id="SM00226"/>
    </source>
</evidence>
<reference evidence="3 4" key="1">
    <citation type="submission" date="2016-10" db="EMBL/GenBank/DDBJ databases">
        <authorList>
            <person name="de Groot N.N."/>
        </authorList>
    </citation>
    <scope>NUCLEOTIDE SEQUENCE [LARGE SCALE GENOMIC DNA]</scope>
    <source>
        <strain evidence="3 4">ATCC 35958</strain>
    </source>
</reference>
<accession>A0A1H9EG98</accession>
<dbReference type="PANTHER" id="PTHR43428">
    <property type="entry name" value="ARSENATE REDUCTASE"/>
    <property type="match status" value="1"/>
</dbReference>
<organism evidence="3 4">
    <name type="scientific">Giesbergeria anulus</name>
    <dbReference type="NCBI Taxonomy" id="180197"/>
    <lineage>
        <taxon>Bacteria</taxon>
        <taxon>Pseudomonadati</taxon>
        <taxon>Pseudomonadota</taxon>
        <taxon>Betaproteobacteria</taxon>
        <taxon>Burkholderiales</taxon>
        <taxon>Comamonadaceae</taxon>
        <taxon>Giesbergeria</taxon>
    </lineage>
</organism>
<keyword evidence="1" id="KW-0059">Arsenical resistance</keyword>
<evidence type="ECO:0000256" key="1">
    <source>
        <dbReference type="ARBA" id="ARBA00022849"/>
    </source>
</evidence>
<dbReference type="OrthoDB" id="9793058at2"/>
<dbReference type="InterPro" id="IPR036196">
    <property type="entry name" value="Ptyr_pPase_sf"/>
</dbReference>
<dbReference type="SUPFAM" id="SSF52788">
    <property type="entry name" value="Phosphotyrosine protein phosphatases I"/>
    <property type="match status" value="1"/>
</dbReference>
<dbReference type="SMART" id="SM00226">
    <property type="entry name" value="LMWPc"/>
    <property type="match status" value="1"/>
</dbReference>
<evidence type="ECO:0000313" key="3">
    <source>
        <dbReference type="EMBL" id="SEQ24701.1"/>
    </source>
</evidence>